<dbReference type="InterPro" id="IPR036631">
    <property type="entry name" value="MGMT_N_sf"/>
</dbReference>
<accession>A0A6A0B9I2</accession>
<evidence type="ECO:0000259" key="11">
    <source>
        <dbReference type="Pfam" id="PF02870"/>
    </source>
</evidence>
<comment type="caution">
    <text evidence="12">The sequence shown here is derived from an EMBL/GenBank/DDBJ whole genome shotgun (WGS) entry which is preliminary data.</text>
</comment>
<dbReference type="PANTHER" id="PTHR10815">
    <property type="entry name" value="METHYLATED-DNA--PROTEIN-CYSTEINE METHYLTRANSFERASE"/>
    <property type="match status" value="1"/>
</dbReference>
<dbReference type="InterPro" id="IPR008332">
    <property type="entry name" value="MethylG_MeTrfase_N"/>
</dbReference>
<comment type="catalytic activity">
    <reaction evidence="1 9">
        <text>a 4-O-methyl-thymidine in DNA + L-cysteinyl-[protein] = a thymidine in DNA + S-methyl-L-cysteinyl-[protein]</text>
        <dbReference type="Rhea" id="RHEA:53428"/>
        <dbReference type="Rhea" id="RHEA-COMP:10131"/>
        <dbReference type="Rhea" id="RHEA-COMP:10132"/>
        <dbReference type="Rhea" id="RHEA-COMP:13555"/>
        <dbReference type="Rhea" id="RHEA-COMP:13556"/>
        <dbReference type="ChEBI" id="CHEBI:29950"/>
        <dbReference type="ChEBI" id="CHEBI:82612"/>
        <dbReference type="ChEBI" id="CHEBI:137386"/>
        <dbReference type="ChEBI" id="CHEBI:137387"/>
        <dbReference type="EC" id="2.1.1.63"/>
    </reaction>
</comment>
<comment type="function">
    <text evidence="9">Involved in the cellular defense against the biological effects of O6-methylguanine (O6-MeG) and O4-methylthymine (O4-MeT) in DNA. Repairs the methylated nucleobase in DNA by stoichiometrically transferring the methyl group to a cysteine residue in the enzyme. This is a suicide reaction: the enzyme is irreversibly inactivated.</text>
</comment>
<keyword evidence="3 9" id="KW-0963">Cytoplasm</keyword>
<dbReference type="GO" id="GO:0032259">
    <property type="term" value="P:methylation"/>
    <property type="evidence" value="ECO:0007669"/>
    <property type="project" value="UniProtKB-KW"/>
</dbReference>
<dbReference type="SUPFAM" id="SSF53155">
    <property type="entry name" value="Methylated DNA-protein cysteine methyltransferase domain"/>
    <property type="match status" value="1"/>
</dbReference>
<dbReference type="HAMAP" id="MF_00772">
    <property type="entry name" value="OGT"/>
    <property type="match status" value="1"/>
</dbReference>
<comment type="catalytic activity">
    <reaction evidence="8 9">
        <text>a 6-O-methyl-2'-deoxyguanosine in DNA + L-cysteinyl-[protein] = S-methyl-L-cysteinyl-[protein] + a 2'-deoxyguanosine in DNA</text>
        <dbReference type="Rhea" id="RHEA:24000"/>
        <dbReference type="Rhea" id="RHEA-COMP:10131"/>
        <dbReference type="Rhea" id="RHEA-COMP:10132"/>
        <dbReference type="Rhea" id="RHEA-COMP:11367"/>
        <dbReference type="Rhea" id="RHEA-COMP:11368"/>
        <dbReference type="ChEBI" id="CHEBI:29950"/>
        <dbReference type="ChEBI" id="CHEBI:82612"/>
        <dbReference type="ChEBI" id="CHEBI:85445"/>
        <dbReference type="ChEBI" id="CHEBI:85448"/>
        <dbReference type="EC" id="2.1.1.63"/>
    </reaction>
</comment>
<evidence type="ECO:0000256" key="4">
    <source>
        <dbReference type="ARBA" id="ARBA00022603"/>
    </source>
</evidence>
<evidence type="ECO:0000313" key="13">
    <source>
        <dbReference type="Proteomes" id="UP000480303"/>
    </source>
</evidence>
<dbReference type="AlphaFoldDB" id="A0A6A0B9I2"/>
<comment type="similarity">
    <text evidence="2 9">Belongs to the MGMT family.</text>
</comment>
<evidence type="ECO:0000256" key="3">
    <source>
        <dbReference type="ARBA" id="ARBA00022490"/>
    </source>
</evidence>
<sequence>MYNMTTYLSEIGKITLVSDGKNLNGLWLANQKYFGGRISDKWVENANLPVFDLAKKWLDSYFCGKKPTIADLPLAPIGSDFRQRVWQILCDIPYGKLITYGEIAQKLAMEMGKEKMSSQAVGGAVGHNPISLMIPCHRVVGSNGSLTGYAGGIDVKRRLLEFEGVEMSELFVP</sequence>
<dbReference type="RefSeq" id="WP_172207938.1">
    <property type="nucleotide sequence ID" value="NZ_BLLI01000012.1"/>
</dbReference>
<dbReference type="Pfam" id="PF01035">
    <property type="entry name" value="DNA_binding_1"/>
    <property type="match status" value="1"/>
</dbReference>
<dbReference type="EMBL" id="BLLI01000012">
    <property type="protein sequence ID" value="GFH42099.1"/>
    <property type="molecule type" value="Genomic_DNA"/>
</dbReference>
<dbReference type="GO" id="GO:0006307">
    <property type="term" value="P:DNA alkylation repair"/>
    <property type="evidence" value="ECO:0007669"/>
    <property type="project" value="UniProtKB-UniRule"/>
</dbReference>
<dbReference type="InterPro" id="IPR036388">
    <property type="entry name" value="WH-like_DNA-bd_sf"/>
</dbReference>
<evidence type="ECO:0000256" key="9">
    <source>
        <dbReference type="HAMAP-Rule" id="MF_00772"/>
    </source>
</evidence>
<dbReference type="InterPro" id="IPR001497">
    <property type="entry name" value="MethylDNA_cys_MeTrfase_AS"/>
</dbReference>
<dbReference type="InterPro" id="IPR036217">
    <property type="entry name" value="MethylDNA_cys_MeTrfase_DNAb"/>
</dbReference>
<protein>
    <recommendedName>
        <fullName evidence="9">Methylated-DNA--protein-cysteine methyltransferase</fullName>
        <ecNumber evidence="9">2.1.1.63</ecNumber>
    </recommendedName>
    <alternativeName>
        <fullName evidence="9">6-O-methylguanine-DNA methyltransferase</fullName>
        <shortName evidence="9">MGMT</shortName>
    </alternativeName>
    <alternativeName>
        <fullName evidence="9">O-6-methylguanine-DNA-alkyltransferase</fullName>
    </alternativeName>
</protein>
<proteinExistence type="inferred from homology"/>
<dbReference type="InterPro" id="IPR014048">
    <property type="entry name" value="MethylDNA_cys_MeTrfase_DNA-bd"/>
</dbReference>
<evidence type="ECO:0000256" key="8">
    <source>
        <dbReference type="ARBA" id="ARBA00049348"/>
    </source>
</evidence>
<dbReference type="PROSITE" id="PS00374">
    <property type="entry name" value="MGMT"/>
    <property type="match status" value="1"/>
</dbReference>
<evidence type="ECO:0000256" key="2">
    <source>
        <dbReference type="ARBA" id="ARBA00008711"/>
    </source>
</evidence>
<keyword evidence="13" id="KW-1185">Reference proteome</keyword>
<name>A0A6A0B9I2_9LACT</name>
<feature type="domain" description="Methylguanine DNA methyltransferase ribonuclease-like" evidence="11">
    <location>
        <begin position="5"/>
        <end position="75"/>
    </location>
</feature>
<dbReference type="InterPro" id="IPR023546">
    <property type="entry name" value="MGMT"/>
</dbReference>
<evidence type="ECO:0000259" key="10">
    <source>
        <dbReference type="Pfam" id="PF01035"/>
    </source>
</evidence>
<comment type="subcellular location">
    <subcellularLocation>
        <location evidence="9">Cytoplasm</location>
    </subcellularLocation>
</comment>
<feature type="domain" description="Methylated-DNA-[protein]-cysteine S-methyltransferase DNA binding" evidence="10">
    <location>
        <begin position="80"/>
        <end position="165"/>
    </location>
</feature>
<evidence type="ECO:0000256" key="6">
    <source>
        <dbReference type="ARBA" id="ARBA00022763"/>
    </source>
</evidence>
<reference evidence="12 13" key="1">
    <citation type="submission" date="2020-02" db="EMBL/GenBank/DDBJ databases">
        <title>Draft genome sequence of Lactococcus sp. Hs30E4-3.</title>
        <authorList>
            <person name="Noda S."/>
            <person name="Yuki M."/>
            <person name="Ohkuma M."/>
        </authorList>
    </citation>
    <scope>NUCLEOTIDE SEQUENCE [LARGE SCALE GENOMIC DNA]</scope>
    <source>
        <strain evidence="12 13">Hs30E4-3</strain>
    </source>
</reference>
<dbReference type="CDD" id="cd06445">
    <property type="entry name" value="ATase"/>
    <property type="match status" value="1"/>
</dbReference>
<dbReference type="SUPFAM" id="SSF46767">
    <property type="entry name" value="Methylated DNA-protein cysteine methyltransferase, C-terminal domain"/>
    <property type="match status" value="1"/>
</dbReference>
<keyword evidence="5 9" id="KW-0808">Transferase</keyword>
<dbReference type="Gene3D" id="3.30.160.70">
    <property type="entry name" value="Methylated DNA-protein cysteine methyltransferase domain"/>
    <property type="match status" value="1"/>
</dbReference>
<organism evidence="12 13">
    <name type="scientific">Pseudolactococcus hodotermopsidis</name>
    <dbReference type="NCBI Taxonomy" id="2709157"/>
    <lineage>
        <taxon>Bacteria</taxon>
        <taxon>Bacillati</taxon>
        <taxon>Bacillota</taxon>
        <taxon>Bacilli</taxon>
        <taxon>Lactobacillales</taxon>
        <taxon>Streptococcaceae</taxon>
        <taxon>Pseudolactococcus</taxon>
    </lineage>
</organism>
<dbReference type="Proteomes" id="UP000480303">
    <property type="component" value="Unassembled WGS sequence"/>
</dbReference>
<dbReference type="Gene3D" id="1.10.10.10">
    <property type="entry name" value="Winged helix-like DNA-binding domain superfamily/Winged helix DNA-binding domain"/>
    <property type="match status" value="1"/>
</dbReference>
<keyword evidence="4 9" id="KW-0489">Methyltransferase</keyword>
<keyword evidence="6 9" id="KW-0227">DNA damage</keyword>
<keyword evidence="7 9" id="KW-0234">DNA repair</keyword>
<evidence type="ECO:0000256" key="7">
    <source>
        <dbReference type="ARBA" id="ARBA00023204"/>
    </source>
</evidence>
<dbReference type="GO" id="GO:0003908">
    <property type="term" value="F:methylated-DNA-[protein]-cysteine S-methyltransferase activity"/>
    <property type="evidence" value="ECO:0007669"/>
    <property type="project" value="UniProtKB-UniRule"/>
</dbReference>
<feature type="active site" description="Nucleophile; methyl group acceptor" evidence="9">
    <location>
        <position position="136"/>
    </location>
</feature>
<gene>
    <name evidence="12" type="ORF">Hs30E_06500</name>
</gene>
<dbReference type="GO" id="GO:0005737">
    <property type="term" value="C:cytoplasm"/>
    <property type="evidence" value="ECO:0007669"/>
    <property type="project" value="UniProtKB-SubCell"/>
</dbReference>
<dbReference type="FunFam" id="1.10.10.10:FF:000214">
    <property type="entry name" value="Methylated-DNA--protein-cysteine methyltransferase"/>
    <property type="match status" value="1"/>
</dbReference>
<evidence type="ECO:0000256" key="1">
    <source>
        <dbReference type="ARBA" id="ARBA00001286"/>
    </source>
</evidence>
<dbReference type="EC" id="2.1.1.63" evidence="9"/>
<comment type="miscellaneous">
    <text evidence="9">This enzyme catalyzes only one turnover and therefore is not strictly catalytic. According to one definition, an enzyme is a biocatalyst that acts repeatedly and over many reaction cycles.</text>
</comment>
<dbReference type="PANTHER" id="PTHR10815:SF5">
    <property type="entry name" value="METHYLATED-DNA--PROTEIN-CYSTEINE METHYLTRANSFERASE"/>
    <property type="match status" value="1"/>
</dbReference>
<dbReference type="NCBIfam" id="TIGR00589">
    <property type="entry name" value="ogt"/>
    <property type="match status" value="1"/>
</dbReference>
<dbReference type="Pfam" id="PF02870">
    <property type="entry name" value="Methyltransf_1N"/>
    <property type="match status" value="1"/>
</dbReference>
<evidence type="ECO:0000313" key="12">
    <source>
        <dbReference type="EMBL" id="GFH42099.1"/>
    </source>
</evidence>
<evidence type="ECO:0000256" key="5">
    <source>
        <dbReference type="ARBA" id="ARBA00022679"/>
    </source>
</evidence>